<dbReference type="EMBL" id="JAHLOQ010000009">
    <property type="protein sequence ID" value="MBU5335798.1"/>
    <property type="molecule type" value="Genomic_DNA"/>
</dbReference>
<evidence type="ECO:0000313" key="2">
    <source>
        <dbReference type="Proteomes" id="UP001196301"/>
    </source>
</evidence>
<dbReference type="RefSeq" id="WP_216568936.1">
    <property type="nucleotide sequence ID" value="NZ_JAHLOQ010000009.1"/>
</dbReference>
<dbReference type="InterPro" id="IPR015231">
    <property type="entry name" value="DUF1934"/>
</dbReference>
<protein>
    <submittedName>
        <fullName evidence="1">DUF1934 domain-containing protein</fullName>
    </submittedName>
</protein>
<name>A0ABS6DVD9_9FIRM</name>
<proteinExistence type="predicted"/>
<sequence>MDININIVTTQFNELGEKNIIKSNSEGTLYQKKDHKYIIYKQIEDGEEITTSLKIEENQVTIKRFGALNSTLRFKVGHSDISNYLTPQGAFVIENHTKELDIFEGENISIYIDYDIKIMDMFTGRNVINIEITEKN</sequence>
<dbReference type="Pfam" id="PF09148">
    <property type="entry name" value="DUF1934"/>
    <property type="match status" value="1"/>
</dbReference>
<comment type="caution">
    <text evidence="1">The sequence shown here is derived from an EMBL/GenBank/DDBJ whole genome shotgun (WGS) entry which is preliminary data.</text>
</comment>
<dbReference type="Proteomes" id="UP001196301">
    <property type="component" value="Unassembled WGS sequence"/>
</dbReference>
<accession>A0ABS6DVD9</accession>
<organism evidence="1 2">
    <name type="scientific">Intestinibacter bartlettii</name>
    <dbReference type="NCBI Taxonomy" id="261299"/>
    <lineage>
        <taxon>Bacteria</taxon>
        <taxon>Bacillati</taxon>
        <taxon>Bacillota</taxon>
        <taxon>Clostridia</taxon>
        <taxon>Peptostreptococcales</taxon>
        <taxon>Peptostreptococcaceae</taxon>
        <taxon>Intestinibacter</taxon>
    </lineage>
</organism>
<evidence type="ECO:0000313" key="1">
    <source>
        <dbReference type="EMBL" id="MBU5335798.1"/>
    </source>
</evidence>
<gene>
    <name evidence="1" type="ORF">KQI20_05040</name>
</gene>
<reference evidence="1 2" key="1">
    <citation type="submission" date="2021-06" db="EMBL/GenBank/DDBJ databases">
        <authorList>
            <person name="Sun Q."/>
            <person name="Li D."/>
        </authorList>
    </citation>
    <scope>NUCLEOTIDE SEQUENCE [LARGE SCALE GENOMIC DNA]</scope>
    <source>
        <strain evidence="1 2">N19</strain>
    </source>
</reference>
<keyword evidence="2" id="KW-1185">Reference proteome</keyword>